<evidence type="ECO:0000313" key="2">
    <source>
        <dbReference type="EMBL" id="GHI85726.1"/>
    </source>
</evidence>
<gene>
    <name evidence="2" type="ORF">Sxan_30900</name>
</gene>
<evidence type="ECO:0000256" key="1">
    <source>
        <dbReference type="SAM" id="MobiDB-lite"/>
    </source>
</evidence>
<reference evidence="2" key="1">
    <citation type="submission" date="2020-09" db="EMBL/GenBank/DDBJ databases">
        <title>Whole genome shotgun sequence of Streptomyces xanthophaeus NBRC 12829.</title>
        <authorList>
            <person name="Komaki H."/>
            <person name="Tamura T."/>
        </authorList>
    </citation>
    <scope>NUCLEOTIDE SEQUENCE</scope>
    <source>
        <strain evidence="2">NBRC 12829</strain>
    </source>
</reference>
<organism evidence="2 3">
    <name type="scientific">Streptomyces xanthophaeus</name>
    <dbReference type="NCBI Taxonomy" id="67385"/>
    <lineage>
        <taxon>Bacteria</taxon>
        <taxon>Bacillati</taxon>
        <taxon>Actinomycetota</taxon>
        <taxon>Actinomycetes</taxon>
        <taxon>Kitasatosporales</taxon>
        <taxon>Streptomycetaceae</taxon>
        <taxon>Streptomyces</taxon>
    </lineage>
</organism>
<feature type="region of interest" description="Disordered" evidence="1">
    <location>
        <begin position="97"/>
        <end position="116"/>
    </location>
</feature>
<name>A0A919GW27_9ACTN</name>
<protein>
    <submittedName>
        <fullName evidence="2">Uncharacterized protein</fullName>
    </submittedName>
</protein>
<accession>A0A919GW27</accession>
<feature type="compositionally biased region" description="Polar residues" evidence="1">
    <location>
        <begin position="100"/>
        <end position="116"/>
    </location>
</feature>
<evidence type="ECO:0000313" key="3">
    <source>
        <dbReference type="Proteomes" id="UP000600026"/>
    </source>
</evidence>
<keyword evidence="3" id="KW-1185">Reference proteome</keyword>
<comment type="caution">
    <text evidence="2">The sequence shown here is derived from an EMBL/GenBank/DDBJ whole genome shotgun (WGS) entry which is preliminary data.</text>
</comment>
<sequence>MAICAGLEVAEAGSAVRAKAPSAAGTASARRRGVRVRDMACSWNRRTPAVRRAAAARGDVAGQGGTAVRNAWYGFLYCIAVWAFGLGSGSCRPTPLRVSSGFSPDSPTWQPRTLPQ</sequence>
<dbReference type="Proteomes" id="UP000600026">
    <property type="component" value="Unassembled WGS sequence"/>
</dbReference>
<dbReference type="AlphaFoldDB" id="A0A919GW27"/>
<dbReference type="EMBL" id="BNEE01000006">
    <property type="protein sequence ID" value="GHI85726.1"/>
    <property type="molecule type" value="Genomic_DNA"/>
</dbReference>
<proteinExistence type="predicted"/>